<evidence type="ECO:0000256" key="10">
    <source>
        <dbReference type="ARBA" id="ARBA00023136"/>
    </source>
</evidence>
<evidence type="ECO:0000256" key="4">
    <source>
        <dbReference type="ARBA" id="ARBA00022692"/>
    </source>
</evidence>
<evidence type="ECO:0000256" key="2">
    <source>
        <dbReference type="ARBA" id="ARBA00022448"/>
    </source>
</evidence>
<feature type="domain" description="C2" evidence="13">
    <location>
        <begin position="439"/>
        <end position="562"/>
    </location>
</feature>
<keyword evidence="11" id="KW-0040">ANK repeat</keyword>
<feature type="region of interest" description="Disordered" evidence="12">
    <location>
        <begin position="894"/>
        <end position="928"/>
    </location>
</feature>
<dbReference type="SMART" id="SM00248">
    <property type="entry name" value="ANK"/>
    <property type="match status" value="2"/>
</dbReference>
<keyword evidence="4" id="KW-0812">Transmembrane</keyword>
<feature type="domain" description="C2" evidence="13">
    <location>
        <begin position="1153"/>
        <end position="1272"/>
    </location>
</feature>
<dbReference type="Gene3D" id="2.60.40.150">
    <property type="entry name" value="C2 domain"/>
    <property type="match status" value="4"/>
</dbReference>
<dbReference type="Pfam" id="PF25669">
    <property type="entry name" value="SMP_MUG190-like"/>
    <property type="match status" value="1"/>
</dbReference>
<feature type="domain" description="SMP-LTD" evidence="14">
    <location>
        <begin position="243"/>
        <end position="448"/>
    </location>
</feature>
<dbReference type="InterPro" id="IPR056910">
    <property type="entry name" value="TCB1-3_C2"/>
</dbReference>
<reference evidence="15 16" key="1">
    <citation type="submission" date="2017-10" db="EMBL/GenBank/DDBJ databases">
        <title>A novel species of cold-tolerant Malassezia isolated from bats.</title>
        <authorList>
            <person name="Lorch J.M."/>
            <person name="Palmer J.M."/>
            <person name="Vanderwolf K.J."/>
            <person name="Schmidt K.Z."/>
            <person name="Verant M.L."/>
            <person name="Weller T.J."/>
            <person name="Blehert D.S."/>
        </authorList>
    </citation>
    <scope>NUCLEOTIDE SEQUENCE [LARGE SCALE GENOMIC DNA]</scope>
    <source>
        <strain evidence="15 16">NWHC:44797-103</strain>
    </source>
</reference>
<keyword evidence="7" id="KW-1133">Transmembrane helix</keyword>
<evidence type="ECO:0000313" key="16">
    <source>
        <dbReference type="Proteomes" id="UP000232875"/>
    </source>
</evidence>
<dbReference type="GO" id="GO:0006869">
    <property type="term" value="P:lipid transport"/>
    <property type="evidence" value="ECO:0007669"/>
    <property type="project" value="UniProtKB-KW"/>
</dbReference>
<feature type="compositionally biased region" description="Low complexity" evidence="12">
    <location>
        <begin position="1765"/>
        <end position="1780"/>
    </location>
</feature>
<accession>A0A2N1JH34</accession>
<dbReference type="InterPro" id="IPR037765">
    <property type="entry name" value="C2B_Tricalbin"/>
</dbReference>
<dbReference type="InterPro" id="IPR000008">
    <property type="entry name" value="C2_dom"/>
</dbReference>
<dbReference type="PROSITE" id="PS51847">
    <property type="entry name" value="SMP"/>
    <property type="match status" value="1"/>
</dbReference>
<dbReference type="OrthoDB" id="1029639at2759"/>
<keyword evidence="6" id="KW-0256">Endoplasmic reticulum</keyword>
<feature type="region of interest" description="Disordered" evidence="12">
    <location>
        <begin position="1865"/>
        <end position="1889"/>
    </location>
</feature>
<dbReference type="SUPFAM" id="SSF48403">
    <property type="entry name" value="Ankyrin repeat"/>
    <property type="match status" value="1"/>
</dbReference>
<dbReference type="Pfam" id="PF00168">
    <property type="entry name" value="C2"/>
    <property type="match status" value="4"/>
</dbReference>
<dbReference type="Pfam" id="PF24920">
    <property type="entry name" value="C2_TCB1"/>
    <property type="match status" value="1"/>
</dbReference>
<evidence type="ECO:0000256" key="5">
    <source>
        <dbReference type="ARBA" id="ARBA00022737"/>
    </source>
</evidence>
<dbReference type="CDD" id="cd04040">
    <property type="entry name" value="C2D_Tricalbin-like"/>
    <property type="match status" value="1"/>
</dbReference>
<keyword evidence="10" id="KW-0472">Membrane</keyword>
<dbReference type="SMART" id="SM00239">
    <property type="entry name" value="C2"/>
    <property type="match status" value="4"/>
</dbReference>
<evidence type="ECO:0000256" key="12">
    <source>
        <dbReference type="SAM" id="MobiDB-lite"/>
    </source>
</evidence>
<dbReference type="PROSITE" id="PS50297">
    <property type="entry name" value="ANK_REP_REGION"/>
    <property type="match status" value="2"/>
</dbReference>
<dbReference type="Pfam" id="PF00023">
    <property type="entry name" value="Ank"/>
    <property type="match status" value="1"/>
</dbReference>
<keyword evidence="3" id="KW-0597">Phosphoprotein</keyword>
<keyword evidence="2" id="KW-0813">Transport</keyword>
<evidence type="ECO:0000256" key="8">
    <source>
        <dbReference type="ARBA" id="ARBA00023055"/>
    </source>
</evidence>
<dbReference type="InterPro" id="IPR031468">
    <property type="entry name" value="SMP_LBD"/>
</dbReference>
<feature type="region of interest" description="Disordered" evidence="12">
    <location>
        <begin position="1623"/>
        <end position="1644"/>
    </location>
</feature>
<dbReference type="InterPro" id="IPR037756">
    <property type="entry name" value="C2D_Tricalbin"/>
</dbReference>
<evidence type="ECO:0000259" key="13">
    <source>
        <dbReference type="PROSITE" id="PS50004"/>
    </source>
</evidence>
<evidence type="ECO:0000256" key="11">
    <source>
        <dbReference type="PROSITE-ProRule" id="PRU00023"/>
    </source>
</evidence>
<keyword evidence="5" id="KW-0677">Repeat</keyword>
<feature type="repeat" description="ANK" evidence="11">
    <location>
        <begin position="1497"/>
        <end position="1529"/>
    </location>
</feature>
<evidence type="ECO:0000256" key="6">
    <source>
        <dbReference type="ARBA" id="ARBA00022824"/>
    </source>
</evidence>
<dbReference type="InterPro" id="IPR035892">
    <property type="entry name" value="C2_domain_sf"/>
</dbReference>
<feature type="region of interest" description="Disordered" evidence="12">
    <location>
        <begin position="1759"/>
        <end position="1791"/>
    </location>
</feature>
<keyword evidence="16" id="KW-1185">Reference proteome</keyword>
<feature type="region of interest" description="Disordered" evidence="12">
    <location>
        <begin position="1387"/>
        <end position="1431"/>
    </location>
</feature>
<dbReference type="CDD" id="cd04052">
    <property type="entry name" value="C2B_Tricalbin-like"/>
    <property type="match status" value="1"/>
</dbReference>
<feature type="domain" description="C2" evidence="13">
    <location>
        <begin position="587"/>
        <end position="706"/>
    </location>
</feature>
<dbReference type="InterPro" id="IPR036770">
    <property type="entry name" value="Ankyrin_rpt-contain_sf"/>
</dbReference>
<dbReference type="GO" id="GO:0005789">
    <property type="term" value="C:endoplasmic reticulum membrane"/>
    <property type="evidence" value="ECO:0007669"/>
    <property type="project" value="UniProtKB-SubCell"/>
</dbReference>
<dbReference type="Pfam" id="PF12796">
    <property type="entry name" value="Ank_2"/>
    <property type="match status" value="1"/>
</dbReference>
<evidence type="ECO:0000256" key="9">
    <source>
        <dbReference type="ARBA" id="ARBA00023121"/>
    </source>
</evidence>
<organism evidence="15 16">
    <name type="scientific">Malassezia vespertilionis</name>
    <dbReference type="NCBI Taxonomy" id="2020962"/>
    <lineage>
        <taxon>Eukaryota</taxon>
        <taxon>Fungi</taxon>
        <taxon>Dikarya</taxon>
        <taxon>Basidiomycota</taxon>
        <taxon>Ustilaginomycotina</taxon>
        <taxon>Malasseziomycetes</taxon>
        <taxon>Malasseziales</taxon>
        <taxon>Malasseziaceae</taxon>
        <taxon>Malassezia</taxon>
    </lineage>
</organism>
<dbReference type="SUPFAM" id="SSF49562">
    <property type="entry name" value="C2 domain (Calcium/lipid-binding domain, CaLB)"/>
    <property type="match status" value="4"/>
</dbReference>
<dbReference type="CDD" id="cd21678">
    <property type="entry name" value="SMP_TCB"/>
    <property type="match status" value="1"/>
</dbReference>
<dbReference type="InterPro" id="IPR052455">
    <property type="entry name" value="Tricalbin_domain"/>
</dbReference>
<evidence type="ECO:0000313" key="15">
    <source>
        <dbReference type="EMBL" id="PKI85845.1"/>
    </source>
</evidence>
<evidence type="ECO:0008006" key="17">
    <source>
        <dbReference type="Google" id="ProtNLM"/>
    </source>
</evidence>
<evidence type="ECO:0000256" key="1">
    <source>
        <dbReference type="ARBA" id="ARBA00004586"/>
    </source>
</evidence>
<dbReference type="PROSITE" id="PS50088">
    <property type="entry name" value="ANK_REPEAT"/>
    <property type="match status" value="2"/>
</dbReference>
<dbReference type="InterPro" id="IPR002110">
    <property type="entry name" value="Ankyrin_rpt"/>
</dbReference>
<dbReference type="Gene3D" id="1.25.40.20">
    <property type="entry name" value="Ankyrin repeat-containing domain"/>
    <property type="match status" value="1"/>
</dbReference>
<proteinExistence type="predicted"/>
<dbReference type="GO" id="GO:0008289">
    <property type="term" value="F:lipid binding"/>
    <property type="evidence" value="ECO:0007669"/>
    <property type="project" value="UniProtKB-KW"/>
</dbReference>
<dbReference type="InterPro" id="IPR037761">
    <property type="entry name" value="C2A_Tricalbin"/>
</dbReference>
<sequence length="1910" mass="208186">MVHLHNPFAGHVHNMNGPEAEESLAQNLEAQGANVQTFSEDASPEDKARQAAQAFDEIKPRGELAEAVEERKKEKKVKVVQSIPSDLGGVRVRPNVSLRDVDTASRARGQLGDGQLVPGALPAGQPSMDIPDWFTVGWIDASRTLLGLTPDQLELTEQRMRDTDLVSSFLTDAYYGYVWFDGAAIVSSVLATYYATRFGGGLAYVCIVLAICGTYYCTSHRRTRQRIRDDVARELSRQRMVSENETARWINHFLSRFWLIYEPVLAATIIQSVDAVLKDQCPPFLDSLRLTTFTLGTKAPSIDYVRTLSDTDDDVIVMDWKISFTPNDVQDLTVRQAAKKINPKIVLTVRLGKGIVGAGLPILLENMSFVGSLRIRLKLISNFPHVQVVDMSFMEPPSFDYELKPIGGSTLGLDVAALPGLSGFIQNQVHANLGPMMYNPNQFSLNLEELMSGTPLDAAVGVLQVTVWSARDLVGVKFAGGVPDPYVALSLDDGPEIDKTSVKQSTPHPTFKETKYIILRKLEGLLVLTTFDYNDRRPDTRLGVTKVNLQMLEEKPDSGQLNKAVMYNGAAHGSVQFSLHYFPVLKPQTATDGSPKPLPETNAGIVRLTLHQARDLVSKSVIPGEMEPRAKLLLNDKVIKETPVIKSTRDPIFENVTEFLVTDRASSVLSVHIIDDRELAGKPVVASISARIEDLISAKLRQQDWFPVPDTKRTCIRLSSQWKPVVMAGSINGSNSYRPPIGALKVWIRGAHDVKNVEALSGGKSDPYALLRVNNLPVSGTAVIMNNLSPLWNQVLYAPVHSSAEIVRLEVLDYQNSTADRTLGYCDLAVSQFCVDDLTDPVYRFHSNGRHTRNEPLKQTNGTVKGMVDFDVEFKPAMNVAGANFIEQNKRMVQQAKKAAQNEPDARSVGALETPDAQPTPDVAPDGHVEAAADDMDQVVAGHAVEHEEEEDGDEALHLSPEELKQYQSGVLAFNLISGTISKQRAQLEVVFDDAYWPSYITERRKQTYNWDEVGEVVIRELDVSHVWFRLRTGSSDDDVFAEYMCSTRELMEKAMVEPTELTLLPLNGAALDFNLGNPVEDLGRLQNQSTERLKSVGGLPSKLRTDGTKAFTDGAKALGSGATQLSDNALSLANQTLHYTHPLLNKIKVSCRYIPMDVHLEPVESIVNQGALSIELIRADHLRSADRGGKSDPYVLFEDNGVVLAKSKTVKRSLHPVFNETLPEVNIKSRLTHDYTFNVRDWDQVGSSDPLGIAHINLAELEPFVAHEQTYPLVGKGSTEKSTISVRLSFRPQYVNNRTRKNTAIRRNITSGLIGGIGGIGKGVAHGGKSVGHGFFSVLTGGKHHSHENEPQVMEAPQQDGYVQGSTEQKAPGAQSFVLNDEATSMRDSASMYQGRSEDGEPRVRQRRSRLQNPFKRAKEPAQGPALPPHRTGNVAHVLFALENGQSANSQLHGITPLHVAACLGDITVLQLLLFFGADVNLPRVRSRSVGGPGVEGSTALHFAAANGHHGVLCFLLEHGARPALLDKDGQTPESLAVANRHAACAAALQQWIDAHGLEGYTDPESIKELGLAPPWSEYSTSTGQEEDTDTPLPLSPFLRNPPYPATRLPSKPALSVRTDVTPADGTASAHSRHVSPNPFTATESKRRMSLPFLIEKAAHPASSLRALWPQASQTGARDDEQEVSSANALRIPRISSRTGLTGLLKRATGSGAARPLDDAGARAVLTEEALPDSGREITSRFSSVLSSANLLSLVHRRSQENMSEPSEASASLSASPVSDTTSGSRPHARATRGYAAGSAVFMLNPTVTPPPLPLASTSTPANKMRVHLVADGLPCGASANARLRRNSASNTQDTQMLAATTRARASSEVQAPARDTLESEQRVPLAEPHSSLAELLAHYDTEAKEAPL</sequence>
<evidence type="ECO:0000256" key="7">
    <source>
        <dbReference type="ARBA" id="ARBA00022989"/>
    </source>
</evidence>
<dbReference type="PROSITE" id="PS50004">
    <property type="entry name" value="C2"/>
    <property type="match status" value="4"/>
</dbReference>
<feature type="domain" description="C2" evidence="13">
    <location>
        <begin position="727"/>
        <end position="843"/>
    </location>
</feature>
<dbReference type="EMBL" id="KZ454987">
    <property type="protein sequence ID" value="PKI85845.1"/>
    <property type="molecule type" value="Genomic_DNA"/>
</dbReference>
<dbReference type="STRING" id="2020962.A0A2N1JH34"/>
<evidence type="ECO:0000256" key="3">
    <source>
        <dbReference type="ARBA" id="ARBA00022553"/>
    </source>
</evidence>
<name>A0A2N1JH34_9BASI</name>
<dbReference type="GO" id="GO:0061817">
    <property type="term" value="P:endoplasmic reticulum-plasma membrane tethering"/>
    <property type="evidence" value="ECO:0007669"/>
    <property type="project" value="InterPro"/>
</dbReference>
<keyword evidence="9" id="KW-0446">Lipid-binding</keyword>
<dbReference type="PANTHER" id="PTHR46980">
    <property type="entry name" value="TRICALBIN-1-RELATED"/>
    <property type="match status" value="1"/>
</dbReference>
<dbReference type="Proteomes" id="UP000232875">
    <property type="component" value="Unassembled WGS sequence"/>
</dbReference>
<feature type="repeat" description="ANK" evidence="11">
    <location>
        <begin position="1454"/>
        <end position="1486"/>
    </location>
</feature>
<dbReference type="CDD" id="cd04044">
    <property type="entry name" value="C2A_Tricalbin-like"/>
    <property type="match status" value="1"/>
</dbReference>
<evidence type="ECO:0000259" key="14">
    <source>
        <dbReference type="PROSITE" id="PS51847"/>
    </source>
</evidence>
<gene>
    <name evidence="15" type="ORF">MVES_000525</name>
</gene>
<protein>
    <recommendedName>
        <fullName evidence="17">Tcb3p</fullName>
    </recommendedName>
</protein>
<comment type="subcellular location">
    <subcellularLocation>
        <location evidence="1">Endoplasmic reticulum membrane</location>
    </subcellularLocation>
</comment>
<keyword evidence="8" id="KW-0445">Lipid transport</keyword>
<dbReference type="PANTHER" id="PTHR46980:SF2">
    <property type="entry name" value="TRICALBIN-1-RELATED"/>
    <property type="match status" value="1"/>
</dbReference>